<dbReference type="OrthoDB" id="8543816at2"/>
<dbReference type="InterPro" id="IPR001206">
    <property type="entry name" value="Diacylglycerol_kinase_cat_dom"/>
</dbReference>
<dbReference type="Pfam" id="PF00781">
    <property type="entry name" value="DAGK_cat"/>
    <property type="match status" value="1"/>
</dbReference>
<dbReference type="Gene3D" id="3.40.50.10330">
    <property type="entry name" value="Probable inorganic polyphosphate/atp-NAD kinase, domain 1"/>
    <property type="match status" value="1"/>
</dbReference>
<keyword evidence="2" id="KW-0418">Kinase</keyword>
<dbReference type="Proteomes" id="UP000198814">
    <property type="component" value="Unassembled WGS sequence"/>
</dbReference>
<dbReference type="SUPFAM" id="SSF111331">
    <property type="entry name" value="NAD kinase/diacylglycerol kinase-like"/>
    <property type="match status" value="1"/>
</dbReference>
<evidence type="ECO:0000313" key="2">
    <source>
        <dbReference type="EMBL" id="SEO64800.1"/>
    </source>
</evidence>
<dbReference type="EMBL" id="FODO01000014">
    <property type="protein sequence ID" value="SEO64800.1"/>
    <property type="molecule type" value="Genomic_DNA"/>
</dbReference>
<accession>A0A1H8REI6</accession>
<sequence length="333" mass="36075">MNDSHLFQPNPLLLKIPAPEKILIIFNPISSAGNTESLAHQMAAALSQQGKHAEICPSEKKMKGYTRIVDNIAASDLVVVVGGDGTIRKLLDPLNKTTTPVYAIPGGNESLFARSYAMSTAADDLLQAIASGVCLQQFYGLISGKGIRGEKPFFHMASMGLDSLTVKNIGKRKGPLNDSIYLWHGLKALCSLHHPTVSVSVDGEQVIDHGSGYVIVANNSAYAKNLQLVPSADPSKNELVAGFLPGARPQHELVKAMRILQQKPANLPMQYFSGKQIACTLHDKAYPLQVDGDYFRNRDIEAESTIEFSVSQRPIRVLIPPALNTTALHVSND</sequence>
<evidence type="ECO:0000259" key="1">
    <source>
        <dbReference type="Pfam" id="PF00781"/>
    </source>
</evidence>
<keyword evidence="3" id="KW-1185">Reference proteome</keyword>
<dbReference type="AlphaFoldDB" id="A0A1H8REI6"/>
<dbReference type="InterPro" id="IPR017438">
    <property type="entry name" value="ATP-NAD_kinase_N"/>
</dbReference>
<dbReference type="Gene3D" id="2.60.200.40">
    <property type="match status" value="1"/>
</dbReference>
<protein>
    <submittedName>
        <fullName evidence="2">Diacylglycerol kinase (ATP)</fullName>
    </submittedName>
</protein>
<dbReference type="GO" id="GO:0016301">
    <property type="term" value="F:kinase activity"/>
    <property type="evidence" value="ECO:0007669"/>
    <property type="project" value="UniProtKB-KW"/>
</dbReference>
<organism evidence="2 3">
    <name type="scientific">Nitrosomonas oligotropha</name>
    <dbReference type="NCBI Taxonomy" id="42354"/>
    <lineage>
        <taxon>Bacteria</taxon>
        <taxon>Pseudomonadati</taxon>
        <taxon>Pseudomonadota</taxon>
        <taxon>Betaproteobacteria</taxon>
        <taxon>Nitrosomonadales</taxon>
        <taxon>Nitrosomonadaceae</taxon>
        <taxon>Nitrosomonas</taxon>
    </lineage>
</organism>
<feature type="domain" description="DAGKc" evidence="1">
    <location>
        <begin position="21"/>
        <end position="132"/>
    </location>
</feature>
<reference evidence="3" key="1">
    <citation type="submission" date="2016-10" db="EMBL/GenBank/DDBJ databases">
        <authorList>
            <person name="Varghese N."/>
            <person name="Submissions S."/>
        </authorList>
    </citation>
    <scope>NUCLEOTIDE SEQUENCE [LARGE SCALE GENOMIC DNA]</scope>
    <source>
        <strain evidence="3">Nm76</strain>
    </source>
</reference>
<proteinExistence type="predicted"/>
<evidence type="ECO:0000313" key="3">
    <source>
        <dbReference type="Proteomes" id="UP000198814"/>
    </source>
</evidence>
<dbReference type="STRING" id="42354.SAMN05216333_11418"/>
<dbReference type="InterPro" id="IPR016064">
    <property type="entry name" value="NAD/diacylglycerol_kinase_sf"/>
</dbReference>
<name>A0A1H8REI6_9PROT</name>
<gene>
    <name evidence="2" type="ORF">SAMN05216333_11418</name>
</gene>
<keyword evidence="2" id="KW-0808">Transferase</keyword>